<dbReference type="Proteomes" id="UP000593591">
    <property type="component" value="Chromosome"/>
</dbReference>
<feature type="signal peptide" evidence="1">
    <location>
        <begin position="1"/>
        <end position="17"/>
    </location>
</feature>
<keyword evidence="4" id="KW-1185">Reference proteome</keyword>
<proteinExistence type="predicted"/>
<evidence type="ECO:0000313" key="2">
    <source>
        <dbReference type="EMBL" id="MBB5217704.1"/>
    </source>
</evidence>
<feature type="chain" id="PRO_5036240773" description="Lipoprotein" evidence="1">
    <location>
        <begin position="18"/>
        <end position="409"/>
    </location>
</feature>
<evidence type="ECO:0000313" key="5">
    <source>
        <dbReference type="Proteomes" id="UP000593591"/>
    </source>
</evidence>
<evidence type="ECO:0000313" key="4">
    <source>
        <dbReference type="Proteomes" id="UP000578697"/>
    </source>
</evidence>
<dbReference type="RefSeq" id="WP_184651153.1">
    <property type="nucleotide sequence ID" value="NZ_JACHFR010000001.1"/>
</dbReference>
<evidence type="ECO:0000256" key="1">
    <source>
        <dbReference type="SAM" id="SignalP"/>
    </source>
</evidence>
<dbReference type="AlphaFoldDB" id="A0A840SA71"/>
<sequence>MKRFRAFLLNIFSVACVSIFVSCGFSVKDESNIEGSYGTVEVSVGNGARCVRPYAEDGVSYSLWFYNMQGKTAAEILKSVESADCDKRVYIESVSTSVTCALEAGSYLVYVKSGEYVSDSGYYFFQGHTVFSIGAGETDSFSVSVSPVSTSLDLSGNGYLSLTIPFNREDRLGTEAENYKFLLQVKNLETLEVAAEEQLVYSTETQVFTSSSSISLPAGLYYCSMYCLSENDTRVYDFFFKNDSCVEIVKGMTTVLNEELIVKTAELKRYVDNSSEYSGISSEYRACLSDCIKYYGTCGYAEFYMPEYDSGNYEESAIIDGTLISEESAFTVTQCMGGNSGFTGGMSVNLIITVKGRVITVKTESNDGYEYTGPVFILENAGDITVVSGGTGRELTTTALEDGSVKYSF</sequence>
<dbReference type="Proteomes" id="UP000578697">
    <property type="component" value="Unassembled WGS sequence"/>
</dbReference>
<dbReference type="EMBL" id="JACHFR010000001">
    <property type="protein sequence ID" value="MBB5217704.1"/>
    <property type="molecule type" value="Genomic_DNA"/>
</dbReference>
<name>A0A840SA71_9SPIR</name>
<protein>
    <recommendedName>
        <fullName evidence="6">Lipoprotein</fullName>
    </recommendedName>
</protein>
<dbReference type="PROSITE" id="PS51257">
    <property type="entry name" value="PROKAR_LIPOPROTEIN"/>
    <property type="match status" value="1"/>
</dbReference>
<accession>A0A840SA71</accession>
<keyword evidence="1" id="KW-0732">Signal</keyword>
<dbReference type="EMBL" id="CP031517">
    <property type="protein sequence ID" value="QOS40567.1"/>
    <property type="molecule type" value="Genomic_DNA"/>
</dbReference>
<evidence type="ECO:0000313" key="3">
    <source>
        <dbReference type="EMBL" id="QOS40567.1"/>
    </source>
</evidence>
<organism evidence="2 4">
    <name type="scientific">Treponema rectale</name>
    <dbReference type="NCBI Taxonomy" id="744512"/>
    <lineage>
        <taxon>Bacteria</taxon>
        <taxon>Pseudomonadati</taxon>
        <taxon>Spirochaetota</taxon>
        <taxon>Spirochaetia</taxon>
        <taxon>Spirochaetales</taxon>
        <taxon>Treponemataceae</taxon>
        <taxon>Treponema</taxon>
    </lineage>
</organism>
<reference evidence="3 5" key="1">
    <citation type="submission" date="2018-08" db="EMBL/GenBank/DDBJ databases">
        <title>The first complete genome of Treponema rectale (CHPAT), a commensal spirochete of the bovine rectum.</title>
        <authorList>
            <person name="Staton G.J."/>
            <person name="Clegg S.R."/>
            <person name="Carter S.D."/>
            <person name="Radford A.D."/>
            <person name="Darby A."/>
            <person name="Hall N."/>
            <person name="Birtles R.J."/>
            <person name="Evans N.J."/>
        </authorList>
    </citation>
    <scope>NUCLEOTIDE SEQUENCE [LARGE SCALE GENOMIC DNA]</scope>
    <source>
        <strain evidence="3 5">CHPA</strain>
    </source>
</reference>
<gene>
    <name evidence="3" type="ORF">DYE49_08875</name>
    <name evidence="2" type="ORF">HNP77_000048</name>
</gene>
<dbReference type="KEGG" id="trc:DYE49_08875"/>
<evidence type="ECO:0008006" key="6">
    <source>
        <dbReference type="Google" id="ProtNLM"/>
    </source>
</evidence>
<reference evidence="2 4" key="2">
    <citation type="submission" date="2020-08" db="EMBL/GenBank/DDBJ databases">
        <title>Genomic Encyclopedia of Type Strains, Phase IV (KMG-IV): sequencing the most valuable type-strain genomes for metagenomic binning, comparative biology and taxonomic classification.</title>
        <authorList>
            <person name="Goeker M."/>
        </authorList>
    </citation>
    <scope>NUCLEOTIDE SEQUENCE [LARGE SCALE GENOMIC DNA]</scope>
    <source>
        <strain evidence="2 4">DSM 103679</strain>
    </source>
</reference>